<organism evidence="2 3">
    <name type="scientific">Oryza meyeriana var. granulata</name>
    <dbReference type="NCBI Taxonomy" id="110450"/>
    <lineage>
        <taxon>Eukaryota</taxon>
        <taxon>Viridiplantae</taxon>
        <taxon>Streptophyta</taxon>
        <taxon>Embryophyta</taxon>
        <taxon>Tracheophyta</taxon>
        <taxon>Spermatophyta</taxon>
        <taxon>Magnoliopsida</taxon>
        <taxon>Liliopsida</taxon>
        <taxon>Poales</taxon>
        <taxon>Poaceae</taxon>
        <taxon>BOP clade</taxon>
        <taxon>Oryzoideae</taxon>
        <taxon>Oryzeae</taxon>
        <taxon>Oryzinae</taxon>
        <taxon>Oryza</taxon>
        <taxon>Oryza meyeriana</taxon>
    </lineage>
</organism>
<evidence type="ECO:0000313" key="2">
    <source>
        <dbReference type="EMBL" id="KAF0930942.1"/>
    </source>
</evidence>
<name>A0A6G1F289_9ORYZ</name>
<dbReference type="OrthoDB" id="1890401at2759"/>
<dbReference type="EMBL" id="SPHZ02000002">
    <property type="protein sequence ID" value="KAF0930942.1"/>
    <property type="molecule type" value="Genomic_DNA"/>
</dbReference>
<comment type="caution">
    <text evidence="2">The sequence shown here is derived from an EMBL/GenBank/DDBJ whole genome shotgun (WGS) entry which is preliminary data.</text>
</comment>
<evidence type="ECO:0000259" key="1">
    <source>
        <dbReference type="Pfam" id="PF24289"/>
    </source>
</evidence>
<sequence length="91" mass="10119">MDKTLARGQIRLWRCIQIWCQSCSGYGCTSSGGDGASRAAAVGENKSFLAGQKRGRLLVNLEEDEQPKKKGVELDFLYPSEGIHRRWENGC</sequence>
<feature type="domain" description="DUF7477" evidence="1">
    <location>
        <begin position="71"/>
        <end position="90"/>
    </location>
</feature>
<dbReference type="Pfam" id="PF24289">
    <property type="entry name" value="DUF7477"/>
    <property type="match status" value="1"/>
</dbReference>
<evidence type="ECO:0000313" key="3">
    <source>
        <dbReference type="Proteomes" id="UP000479710"/>
    </source>
</evidence>
<dbReference type="PROSITE" id="PS51257">
    <property type="entry name" value="PROKAR_LIPOPROTEIN"/>
    <property type="match status" value="1"/>
</dbReference>
<dbReference type="InterPro" id="IPR055900">
    <property type="entry name" value="DUF7477"/>
</dbReference>
<accession>A0A6G1F289</accession>
<reference evidence="2 3" key="1">
    <citation type="submission" date="2019-11" db="EMBL/GenBank/DDBJ databases">
        <title>Whole genome sequence of Oryza granulata.</title>
        <authorList>
            <person name="Li W."/>
        </authorList>
    </citation>
    <scope>NUCLEOTIDE SEQUENCE [LARGE SCALE GENOMIC DNA]</scope>
    <source>
        <strain evidence="3">cv. Menghai</strain>
        <tissue evidence="2">Leaf</tissue>
    </source>
</reference>
<protein>
    <recommendedName>
        <fullName evidence="1">DUF7477 domain-containing protein</fullName>
    </recommendedName>
</protein>
<dbReference type="Proteomes" id="UP000479710">
    <property type="component" value="Unassembled WGS sequence"/>
</dbReference>
<keyword evidence="3" id="KW-1185">Reference proteome</keyword>
<dbReference type="AlphaFoldDB" id="A0A6G1F289"/>
<gene>
    <name evidence="2" type="ORF">E2562_038126</name>
</gene>
<proteinExistence type="predicted"/>